<dbReference type="InterPro" id="IPR005545">
    <property type="entry name" value="YCII"/>
</dbReference>
<comment type="similarity">
    <text evidence="1">Belongs to the YciI family.</text>
</comment>
<dbReference type="PANTHER" id="PTHR33606:SF3">
    <property type="entry name" value="PROTEIN YCII"/>
    <property type="match status" value="1"/>
</dbReference>
<accession>A0A2S5TA69</accession>
<reference evidence="3 4" key="1">
    <citation type="submission" date="2018-02" db="EMBL/GenBank/DDBJ databases">
        <title>Genome sequencing of Solimonas sp. HR-BB.</title>
        <authorList>
            <person name="Lee Y."/>
            <person name="Jeon C.O."/>
        </authorList>
    </citation>
    <scope>NUCLEOTIDE SEQUENCE [LARGE SCALE GENOMIC DNA]</scope>
    <source>
        <strain evidence="3 4">HR-BB</strain>
    </source>
</reference>
<gene>
    <name evidence="3" type="ORF">C3942_20980</name>
</gene>
<keyword evidence="4" id="KW-1185">Reference proteome</keyword>
<dbReference type="InterPro" id="IPR011008">
    <property type="entry name" value="Dimeric_a/b-barrel"/>
</dbReference>
<dbReference type="EMBL" id="PSNW01000018">
    <property type="protein sequence ID" value="PPE71890.1"/>
    <property type="molecule type" value="Genomic_DNA"/>
</dbReference>
<dbReference type="Proteomes" id="UP000238220">
    <property type="component" value="Unassembled WGS sequence"/>
</dbReference>
<sequence>MLYAIWGVDTPDSLAGRQATRPAHVERLKALLAEGRLVLAGPRPKADAADAPQAGFHGSLIVAEFPSLEAARAWADADPYLAAGVYARVEVTPFVQALP</sequence>
<evidence type="ECO:0000259" key="2">
    <source>
        <dbReference type="Pfam" id="PF03795"/>
    </source>
</evidence>
<dbReference type="OrthoDB" id="9797014at2"/>
<evidence type="ECO:0000256" key="1">
    <source>
        <dbReference type="ARBA" id="ARBA00007689"/>
    </source>
</evidence>
<proteinExistence type="inferred from homology"/>
<protein>
    <recommendedName>
        <fullName evidence="2">YCII-related domain-containing protein</fullName>
    </recommendedName>
</protein>
<dbReference type="RefSeq" id="WP_104232329.1">
    <property type="nucleotide sequence ID" value="NZ_PSNW01000018.1"/>
</dbReference>
<dbReference type="NCBIfam" id="NF008473">
    <property type="entry name" value="PRK11370.1"/>
    <property type="match status" value="1"/>
</dbReference>
<comment type="caution">
    <text evidence="3">The sequence shown here is derived from an EMBL/GenBank/DDBJ whole genome shotgun (WGS) entry which is preliminary data.</text>
</comment>
<organism evidence="3 4">
    <name type="scientific">Solimonas fluminis</name>
    <dbReference type="NCBI Taxonomy" id="2086571"/>
    <lineage>
        <taxon>Bacteria</taxon>
        <taxon>Pseudomonadati</taxon>
        <taxon>Pseudomonadota</taxon>
        <taxon>Gammaproteobacteria</taxon>
        <taxon>Nevskiales</taxon>
        <taxon>Nevskiaceae</taxon>
        <taxon>Solimonas</taxon>
    </lineage>
</organism>
<dbReference type="Pfam" id="PF03795">
    <property type="entry name" value="YCII"/>
    <property type="match status" value="1"/>
</dbReference>
<feature type="domain" description="YCII-related" evidence="2">
    <location>
        <begin position="1"/>
        <end position="94"/>
    </location>
</feature>
<evidence type="ECO:0000313" key="4">
    <source>
        <dbReference type="Proteomes" id="UP000238220"/>
    </source>
</evidence>
<dbReference type="PANTHER" id="PTHR33606">
    <property type="entry name" value="PROTEIN YCII"/>
    <property type="match status" value="1"/>
</dbReference>
<dbReference type="AlphaFoldDB" id="A0A2S5TA69"/>
<dbReference type="Gene3D" id="3.30.70.1060">
    <property type="entry name" value="Dimeric alpha+beta barrel"/>
    <property type="match status" value="1"/>
</dbReference>
<dbReference type="InterPro" id="IPR051807">
    <property type="entry name" value="Sec-metab_biosynth-assoc"/>
</dbReference>
<dbReference type="SUPFAM" id="SSF54909">
    <property type="entry name" value="Dimeric alpha+beta barrel"/>
    <property type="match status" value="1"/>
</dbReference>
<evidence type="ECO:0000313" key="3">
    <source>
        <dbReference type="EMBL" id="PPE71890.1"/>
    </source>
</evidence>
<name>A0A2S5TA69_9GAMM</name>